<feature type="compositionally biased region" description="Basic and acidic residues" evidence="1">
    <location>
        <begin position="215"/>
        <end position="238"/>
    </location>
</feature>
<keyword evidence="4" id="KW-1185">Reference proteome</keyword>
<accession>A0A2D2D3X7</accession>
<dbReference type="PANTHER" id="PTHR13696:SF96">
    <property type="entry name" value="COBQ_COBB_MIND_PARA NUCLEOTIDE BINDING DOMAIN-CONTAINING PROTEIN"/>
    <property type="match status" value="1"/>
</dbReference>
<dbReference type="Proteomes" id="UP000230709">
    <property type="component" value="Chromosome"/>
</dbReference>
<feature type="compositionally biased region" description="Basic and acidic residues" evidence="1">
    <location>
        <begin position="250"/>
        <end position="262"/>
    </location>
</feature>
<dbReference type="STRING" id="595536.GCA_000178815_01421"/>
<evidence type="ECO:0000259" key="2">
    <source>
        <dbReference type="Pfam" id="PF01656"/>
    </source>
</evidence>
<dbReference type="KEGG" id="mtw:CQW49_18840"/>
<dbReference type="CDD" id="cd02042">
    <property type="entry name" value="ParAB_family"/>
    <property type="match status" value="1"/>
</dbReference>
<evidence type="ECO:0000256" key="1">
    <source>
        <dbReference type="SAM" id="MobiDB-lite"/>
    </source>
</evidence>
<feature type="region of interest" description="Disordered" evidence="1">
    <location>
        <begin position="250"/>
        <end position="292"/>
    </location>
</feature>
<dbReference type="Pfam" id="PF01656">
    <property type="entry name" value="CbiA"/>
    <property type="match status" value="1"/>
</dbReference>
<proteinExistence type="predicted"/>
<evidence type="ECO:0000313" key="3">
    <source>
        <dbReference type="EMBL" id="ATQ69711.1"/>
    </source>
</evidence>
<dbReference type="EMBL" id="CP023737">
    <property type="protein sequence ID" value="ATQ69711.1"/>
    <property type="molecule type" value="Genomic_DNA"/>
</dbReference>
<dbReference type="PANTHER" id="PTHR13696">
    <property type="entry name" value="P-LOOP CONTAINING NUCLEOSIDE TRIPHOSPHATE HYDROLASE"/>
    <property type="match status" value="1"/>
</dbReference>
<gene>
    <name evidence="3" type="ORF">CQW49_18840</name>
</gene>
<dbReference type="RefSeq" id="WP_003613328.1">
    <property type="nucleotide sequence ID" value="NZ_ADVE02000001.1"/>
</dbReference>
<evidence type="ECO:0000313" key="4">
    <source>
        <dbReference type="Proteomes" id="UP000230709"/>
    </source>
</evidence>
<protein>
    <submittedName>
        <fullName evidence="3">ATPase</fullName>
    </submittedName>
</protein>
<reference evidence="4" key="1">
    <citation type="submission" date="2017-10" db="EMBL/GenBank/DDBJ databases">
        <title>Completed PacBio SMRT sequence of Methylosinus trichosporium OB3b reveals presence of a third large plasmid.</title>
        <authorList>
            <person name="Charles T.C."/>
            <person name="Lynch M.D.J."/>
            <person name="Heil J.R."/>
            <person name="Cheng J."/>
        </authorList>
    </citation>
    <scope>NUCLEOTIDE SEQUENCE [LARGE SCALE GENOMIC DNA]</scope>
    <source>
        <strain evidence="4">OB3b</strain>
    </source>
</reference>
<sequence length="292" mass="30677">MRTIAFVTQKGGAGKSTLASSIAVAARRAGERVFIIDLDPLQSLVKWSQAREAADVPVEHVPPAKLGKALAALEKKGVTLVVIDAPGADSENSDAAIRAADLCIIPARPNVFDLWASELTRASIKDKKKEYAFLLNQCPPAQQNSRVEQGVATLQEMGALLTPLISSRVDYQEAARLGLGVSELHPDGVAAQEMRDLWASIKKRLKKGAAPAKPVKAEAEPEAKAKPETKAPAKAEAKATVKAAKVIVKAEPKPEAKPEAPKEAAAPAAAEKPAAEKPAAKPQAKPAVKKAA</sequence>
<dbReference type="AlphaFoldDB" id="A0A2D2D3X7"/>
<feature type="compositionally biased region" description="Low complexity" evidence="1">
    <location>
        <begin position="263"/>
        <end position="272"/>
    </location>
</feature>
<dbReference type="InterPro" id="IPR002586">
    <property type="entry name" value="CobQ/CobB/MinD/ParA_Nub-bd_dom"/>
</dbReference>
<dbReference type="InterPro" id="IPR050678">
    <property type="entry name" value="DNA_Partitioning_ATPase"/>
</dbReference>
<dbReference type="Gene3D" id="3.40.50.300">
    <property type="entry name" value="P-loop containing nucleotide triphosphate hydrolases"/>
    <property type="match status" value="1"/>
</dbReference>
<organism evidence="3 4">
    <name type="scientific">Methylosinus trichosporium (strain ATCC 35070 / NCIMB 11131 / UNIQEM 75 / OB3b)</name>
    <dbReference type="NCBI Taxonomy" id="595536"/>
    <lineage>
        <taxon>Bacteria</taxon>
        <taxon>Pseudomonadati</taxon>
        <taxon>Pseudomonadota</taxon>
        <taxon>Alphaproteobacteria</taxon>
        <taxon>Hyphomicrobiales</taxon>
        <taxon>Methylocystaceae</taxon>
        <taxon>Methylosinus</taxon>
    </lineage>
</organism>
<feature type="domain" description="CobQ/CobB/MinD/ParA nucleotide binding" evidence="2">
    <location>
        <begin position="4"/>
        <end position="175"/>
    </location>
</feature>
<dbReference type="InterPro" id="IPR027417">
    <property type="entry name" value="P-loop_NTPase"/>
</dbReference>
<name>A0A2D2D3X7_METT3</name>
<dbReference type="SUPFAM" id="SSF52540">
    <property type="entry name" value="P-loop containing nucleoside triphosphate hydrolases"/>
    <property type="match status" value="1"/>
</dbReference>
<feature type="region of interest" description="Disordered" evidence="1">
    <location>
        <begin position="209"/>
        <end position="238"/>
    </location>
</feature>